<dbReference type="PANTHER" id="PTHR11439:SF483">
    <property type="entry name" value="PEPTIDE SYNTHASE GLIP-LIKE, PUTATIVE (AFU_ORTHOLOGUE AFUA_3G12920)-RELATED"/>
    <property type="match status" value="1"/>
</dbReference>
<reference evidence="3" key="2">
    <citation type="submission" date="2022-01" db="EMBL/GenBank/DDBJ databases">
        <authorList>
            <person name="Yamashiro T."/>
            <person name="Shiraishi A."/>
            <person name="Satake H."/>
            <person name="Nakayama K."/>
        </authorList>
    </citation>
    <scope>NUCLEOTIDE SEQUENCE</scope>
</reference>
<dbReference type="InterPro" id="IPR057670">
    <property type="entry name" value="SH3_retrovirus"/>
</dbReference>
<gene>
    <name evidence="3" type="ORF">Tco_0702254</name>
</gene>
<dbReference type="Gene3D" id="3.30.420.10">
    <property type="entry name" value="Ribonuclease H-like superfamily/Ribonuclease H"/>
    <property type="match status" value="1"/>
</dbReference>
<comment type="caution">
    <text evidence="3">The sequence shown here is derived from an EMBL/GenBank/DDBJ whole genome shotgun (WGS) entry which is preliminary data.</text>
</comment>
<feature type="region of interest" description="Disordered" evidence="1">
    <location>
        <begin position="410"/>
        <end position="438"/>
    </location>
</feature>
<accession>A0ABQ4XWZ9</accession>
<sequence length="783" mass="88820">MRELGGLNTAFETDVKPFAKTLKEYFHMFDQGRHKEFTAMKEVFNQMKTKVAQCSIDKKYLEIEKKELIIENDHLLEHIIFELLKKENDRLLELIISQDLMHTAVNTLPTIATHQNIEKSYLDEYNDNLELQAELSKRNDMVAKSVLMNFQKMLSKSSSGTVDLGCSTHLGPGCGDVSRGMTEWNVMGVCESIDGKKYILVIVDDYSRFTWLKFLRSKDETLEIVIKLLKKIQVHLNATVCNIQTDNETEFVNQTLKAYYEYVGISHQTSIAYTPQQNDIVERRNRTLVEAVQNPTLSYFHVFGALCYPSNDGEDLGKLKPKAHIGIFVGYAPARKAYRIYNRPTRLIMETIHIKFDELAAMASKQFGSGLELQLMTPRIISSGLVQNPPSSTPYSVVSPVPATAALRLADPTGRPSSTSIDQGAPYASTSPTQETQNPVIHSGVEEQLNENEPVQFDNDPFCDILTFEPSSQDSSSNELVPCPDLVMIIKLKWIFKVKQHEFGGVLKNKARLVAKGYRQEEGIDFEESFAPVARIEVIRIFIANAANKNMTIYQMDVKTTFLNDQIKYALEILNKYGMDSSDSVDTPMVDRTKLDEDLKGKTVDPTHYRGIIGSLMYLTSSRPDLVSAVCMCARITLTAYADADHAGCQDIRRNTFGSAQLLGDRLISWSSKKQKSTAISSTEAKYIALYGCCAQILWMRLQLTYYGFEFNKIPLYYDNKNAIALCFENGVVELYFVRTEYQLADIFTKALPRERFEFLINKLRMKSMSPEKLKSLAEENEE</sequence>
<dbReference type="InterPro" id="IPR001584">
    <property type="entry name" value="Integrase_cat-core"/>
</dbReference>
<reference evidence="3" key="1">
    <citation type="journal article" date="2022" name="Int. J. Mol. Sci.">
        <title>Draft Genome of Tanacetum Coccineum: Genomic Comparison of Closely Related Tanacetum-Family Plants.</title>
        <authorList>
            <person name="Yamashiro T."/>
            <person name="Shiraishi A."/>
            <person name="Nakayama K."/>
            <person name="Satake H."/>
        </authorList>
    </citation>
    <scope>NUCLEOTIDE SEQUENCE</scope>
</reference>
<dbReference type="InterPro" id="IPR012337">
    <property type="entry name" value="RNaseH-like_sf"/>
</dbReference>
<dbReference type="Pfam" id="PF25597">
    <property type="entry name" value="SH3_retrovirus"/>
    <property type="match status" value="1"/>
</dbReference>
<evidence type="ECO:0000313" key="3">
    <source>
        <dbReference type="EMBL" id="GJS69413.1"/>
    </source>
</evidence>
<evidence type="ECO:0000256" key="1">
    <source>
        <dbReference type="SAM" id="MobiDB-lite"/>
    </source>
</evidence>
<feature type="domain" description="Integrase catalytic" evidence="2">
    <location>
        <begin position="168"/>
        <end position="293"/>
    </location>
</feature>
<keyword evidence="4" id="KW-1185">Reference proteome</keyword>
<dbReference type="EMBL" id="BQNB010009860">
    <property type="protein sequence ID" value="GJS69413.1"/>
    <property type="molecule type" value="Genomic_DNA"/>
</dbReference>
<dbReference type="CDD" id="cd09272">
    <property type="entry name" value="RNase_HI_RT_Ty1"/>
    <property type="match status" value="1"/>
</dbReference>
<name>A0ABQ4XWZ9_9ASTR</name>
<evidence type="ECO:0000313" key="4">
    <source>
        <dbReference type="Proteomes" id="UP001151760"/>
    </source>
</evidence>
<dbReference type="InterPro" id="IPR036397">
    <property type="entry name" value="RNaseH_sf"/>
</dbReference>
<protein>
    <submittedName>
        <fullName evidence="3">Retrovirus-related pol polyprotein from transposon TNT 1-94</fullName>
    </submittedName>
</protein>
<dbReference type="Proteomes" id="UP001151760">
    <property type="component" value="Unassembled WGS sequence"/>
</dbReference>
<evidence type="ECO:0000259" key="2">
    <source>
        <dbReference type="PROSITE" id="PS50994"/>
    </source>
</evidence>
<dbReference type="InterPro" id="IPR013103">
    <property type="entry name" value="RVT_2"/>
</dbReference>
<feature type="compositionally biased region" description="Polar residues" evidence="1">
    <location>
        <begin position="415"/>
        <end position="438"/>
    </location>
</feature>
<dbReference type="PROSITE" id="PS50994">
    <property type="entry name" value="INTEGRASE"/>
    <property type="match status" value="1"/>
</dbReference>
<proteinExistence type="predicted"/>
<dbReference type="SUPFAM" id="SSF53098">
    <property type="entry name" value="Ribonuclease H-like"/>
    <property type="match status" value="1"/>
</dbReference>
<dbReference type="PANTHER" id="PTHR11439">
    <property type="entry name" value="GAG-POL-RELATED RETROTRANSPOSON"/>
    <property type="match status" value="1"/>
</dbReference>
<dbReference type="Pfam" id="PF07727">
    <property type="entry name" value="RVT_2"/>
    <property type="match status" value="1"/>
</dbReference>
<dbReference type="Pfam" id="PF00665">
    <property type="entry name" value="rve"/>
    <property type="match status" value="1"/>
</dbReference>
<organism evidence="3 4">
    <name type="scientific">Tanacetum coccineum</name>
    <dbReference type="NCBI Taxonomy" id="301880"/>
    <lineage>
        <taxon>Eukaryota</taxon>
        <taxon>Viridiplantae</taxon>
        <taxon>Streptophyta</taxon>
        <taxon>Embryophyta</taxon>
        <taxon>Tracheophyta</taxon>
        <taxon>Spermatophyta</taxon>
        <taxon>Magnoliopsida</taxon>
        <taxon>eudicotyledons</taxon>
        <taxon>Gunneridae</taxon>
        <taxon>Pentapetalae</taxon>
        <taxon>asterids</taxon>
        <taxon>campanulids</taxon>
        <taxon>Asterales</taxon>
        <taxon>Asteraceae</taxon>
        <taxon>Asteroideae</taxon>
        <taxon>Anthemideae</taxon>
        <taxon>Anthemidinae</taxon>
        <taxon>Tanacetum</taxon>
    </lineage>
</organism>